<evidence type="ECO:0000256" key="1">
    <source>
        <dbReference type="SAM" id="Phobius"/>
    </source>
</evidence>
<dbReference type="Proteomes" id="UP000007151">
    <property type="component" value="Unassembled WGS sequence"/>
</dbReference>
<feature type="non-terminal residue" evidence="2">
    <location>
        <position position="1"/>
    </location>
</feature>
<evidence type="ECO:0000313" key="2">
    <source>
        <dbReference type="EMBL" id="OWR55387.1"/>
    </source>
</evidence>
<keyword evidence="1" id="KW-0472">Membrane</keyword>
<gene>
    <name evidence="2" type="ORF">KGM_209193B</name>
</gene>
<sequence>NSSSLVKKQLLNLKYSWSLFVLYIYGYCLYLRNAVRLYS</sequence>
<keyword evidence="1" id="KW-0812">Transmembrane</keyword>
<comment type="caution">
    <text evidence="2">The sequence shown here is derived from an EMBL/GenBank/DDBJ whole genome shotgun (WGS) entry which is preliminary data.</text>
</comment>
<organism evidence="2 3">
    <name type="scientific">Danaus plexippus plexippus</name>
    <dbReference type="NCBI Taxonomy" id="278856"/>
    <lineage>
        <taxon>Eukaryota</taxon>
        <taxon>Metazoa</taxon>
        <taxon>Ecdysozoa</taxon>
        <taxon>Arthropoda</taxon>
        <taxon>Hexapoda</taxon>
        <taxon>Insecta</taxon>
        <taxon>Pterygota</taxon>
        <taxon>Neoptera</taxon>
        <taxon>Endopterygota</taxon>
        <taxon>Lepidoptera</taxon>
        <taxon>Glossata</taxon>
        <taxon>Ditrysia</taxon>
        <taxon>Papilionoidea</taxon>
        <taxon>Nymphalidae</taxon>
        <taxon>Danainae</taxon>
        <taxon>Danaini</taxon>
        <taxon>Danaina</taxon>
        <taxon>Danaus</taxon>
        <taxon>Danaus</taxon>
    </lineage>
</organism>
<dbReference type="InParanoid" id="A0A212FNT2"/>
<keyword evidence="3" id="KW-1185">Reference proteome</keyword>
<dbReference type="EMBL" id="AGBW02004612">
    <property type="protein sequence ID" value="OWR55387.1"/>
    <property type="molecule type" value="Genomic_DNA"/>
</dbReference>
<feature type="transmembrane region" description="Helical" evidence="1">
    <location>
        <begin position="15"/>
        <end position="35"/>
    </location>
</feature>
<proteinExistence type="predicted"/>
<keyword evidence="1" id="KW-1133">Transmembrane helix</keyword>
<protein>
    <submittedName>
        <fullName evidence="2">ABC1 family protein</fullName>
    </submittedName>
</protein>
<name>A0A212FNT2_DANPL</name>
<accession>A0A212FNT2</accession>
<reference evidence="2 3" key="1">
    <citation type="journal article" date="2011" name="Cell">
        <title>The monarch butterfly genome yields insights into long-distance migration.</title>
        <authorList>
            <person name="Zhan S."/>
            <person name="Merlin C."/>
            <person name="Boore J.L."/>
            <person name="Reppert S.M."/>
        </authorList>
    </citation>
    <scope>NUCLEOTIDE SEQUENCE [LARGE SCALE GENOMIC DNA]</scope>
    <source>
        <strain evidence="2">F-2</strain>
    </source>
</reference>
<dbReference type="KEGG" id="dpl:KGM_209193B"/>
<evidence type="ECO:0000313" key="3">
    <source>
        <dbReference type="Proteomes" id="UP000007151"/>
    </source>
</evidence>
<dbReference type="AlphaFoldDB" id="A0A212FNT2"/>